<dbReference type="PANTHER" id="PTHR48125:SF12">
    <property type="entry name" value="AT HOOK TRANSCRIPTION FACTOR FAMILY-RELATED"/>
    <property type="match status" value="1"/>
</dbReference>
<accession>A0A4Q2DP71</accession>
<gene>
    <name evidence="2" type="ORF">EST38_g3740</name>
</gene>
<feature type="compositionally biased region" description="Polar residues" evidence="1">
    <location>
        <begin position="526"/>
        <end position="543"/>
    </location>
</feature>
<comment type="caution">
    <text evidence="2">The sequence shown here is derived from an EMBL/GenBank/DDBJ whole genome shotgun (WGS) entry which is preliminary data.</text>
</comment>
<dbReference type="AlphaFoldDB" id="A0A4Q2DP71"/>
<keyword evidence="3" id="KW-1185">Reference proteome</keyword>
<evidence type="ECO:0000313" key="3">
    <source>
        <dbReference type="Proteomes" id="UP000290288"/>
    </source>
</evidence>
<feature type="compositionally biased region" description="Low complexity" evidence="1">
    <location>
        <begin position="427"/>
        <end position="442"/>
    </location>
</feature>
<name>A0A4Q2DP71_9AGAR</name>
<organism evidence="2 3">
    <name type="scientific">Candolleomyces aberdarensis</name>
    <dbReference type="NCBI Taxonomy" id="2316362"/>
    <lineage>
        <taxon>Eukaryota</taxon>
        <taxon>Fungi</taxon>
        <taxon>Dikarya</taxon>
        <taxon>Basidiomycota</taxon>
        <taxon>Agaricomycotina</taxon>
        <taxon>Agaricomycetes</taxon>
        <taxon>Agaricomycetidae</taxon>
        <taxon>Agaricales</taxon>
        <taxon>Agaricineae</taxon>
        <taxon>Psathyrellaceae</taxon>
        <taxon>Candolleomyces</taxon>
    </lineage>
</organism>
<feature type="compositionally biased region" description="Pro residues" evidence="1">
    <location>
        <begin position="72"/>
        <end position="88"/>
    </location>
</feature>
<reference evidence="2 3" key="1">
    <citation type="submission" date="2019-01" db="EMBL/GenBank/DDBJ databases">
        <title>Draft genome sequence of Psathyrella aberdarensis IHI B618.</title>
        <authorList>
            <person name="Buettner E."/>
            <person name="Kellner H."/>
        </authorList>
    </citation>
    <scope>NUCLEOTIDE SEQUENCE [LARGE SCALE GENOMIC DNA]</scope>
    <source>
        <strain evidence="2 3">IHI B618</strain>
    </source>
</reference>
<dbReference type="Proteomes" id="UP000290288">
    <property type="component" value="Unassembled WGS sequence"/>
</dbReference>
<dbReference type="PANTHER" id="PTHR48125">
    <property type="entry name" value="LP07818P1"/>
    <property type="match status" value="1"/>
</dbReference>
<feature type="compositionally biased region" description="Basic and acidic residues" evidence="1">
    <location>
        <begin position="348"/>
        <end position="359"/>
    </location>
</feature>
<feature type="region of interest" description="Disordered" evidence="1">
    <location>
        <begin position="525"/>
        <end position="552"/>
    </location>
</feature>
<evidence type="ECO:0000313" key="2">
    <source>
        <dbReference type="EMBL" id="RXW22120.1"/>
    </source>
</evidence>
<feature type="region of interest" description="Disordered" evidence="1">
    <location>
        <begin position="309"/>
        <end position="512"/>
    </location>
</feature>
<feature type="region of interest" description="Disordered" evidence="1">
    <location>
        <begin position="14"/>
        <end position="93"/>
    </location>
</feature>
<feature type="compositionally biased region" description="Low complexity" evidence="1">
    <location>
        <begin position="477"/>
        <end position="505"/>
    </location>
</feature>
<sequence length="578" mass="61687">MVFGFFSRKSTVPAATPVQVAGSTSAQDSSSSSGTTPAPQSLGGDFKFPRDGLHTPAPSVSVSHHLNAAVATPPPVTPSPPPPDLTPEPPKRELVTDPRALYTLISSVPPQTLHTYCLKHLNPANFPSASPSPKRRKGKGRVSVGEEKKPEPAHRRSQSIGGGKGGEDEDDDAITPETLTQLTTFFKSLVPPPQLHCVRCHKSFFELDNTDTSCRVQHDDDSAIVERVGVSVPSTSASSSAATYETLWGCCGKVVEGDGDQGPPDGWCYEGRHTVDTKRARFRADSSLHDDKLQSCAGLRCFVNSYSRPPVSQSTNASGSTNAGAVVRKNARKRTMSKAVLEDQEMGDTDKDAEDDRKSTVSGTGSVAKRRRKSRKIVSPAEVQDDDDDDDQEKENQKEDKMDIDQEDGESAPAPRSPPASPRRVPRPTARSLASAAQARTRSSSRKPRSKLGTSGDGNTLPPVPAPSSSFPGDGLATTARGRTAANTAYVEISRTSKSRSPTRPAAATGKVTELKKRFSVASLKAQAQGQDSDTDTVASDSKLTARRSVRGKRRVTAKKPLEEVVDSSVVGEVEMRG</sequence>
<feature type="compositionally biased region" description="Basic and acidic residues" evidence="1">
    <location>
        <begin position="144"/>
        <end position="154"/>
    </location>
</feature>
<evidence type="ECO:0000256" key="1">
    <source>
        <dbReference type="SAM" id="MobiDB-lite"/>
    </source>
</evidence>
<feature type="compositionally biased region" description="Polar residues" evidence="1">
    <location>
        <begin position="309"/>
        <end position="323"/>
    </location>
</feature>
<feature type="compositionally biased region" description="Acidic residues" evidence="1">
    <location>
        <begin position="383"/>
        <end position="393"/>
    </location>
</feature>
<proteinExistence type="predicted"/>
<dbReference type="OrthoDB" id="3245731at2759"/>
<feature type="compositionally biased region" description="Basic and acidic residues" evidence="1">
    <location>
        <begin position="394"/>
        <end position="404"/>
    </location>
</feature>
<dbReference type="EMBL" id="SDEE01000083">
    <property type="protein sequence ID" value="RXW22120.1"/>
    <property type="molecule type" value="Genomic_DNA"/>
</dbReference>
<feature type="compositionally biased region" description="Low complexity" evidence="1">
    <location>
        <begin position="21"/>
        <end position="41"/>
    </location>
</feature>
<feature type="region of interest" description="Disordered" evidence="1">
    <location>
        <begin position="124"/>
        <end position="173"/>
    </location>
</feature>
<protein>
    <submittedName>
        <fullName evidence="2">Uncharacterized protein</fullName>
    </submittedName>
</protein>